<dbReference type="RefSeq" id="WP_015446796.1">
    <property type="nucleotide sequence ID" value="NC_020541.1"/>
</dbReference>
<dbReference type="STRING" id="666685.R2APBS1_0579"/>
<dbReference type="Proteomes" id="UP000011859">
    <property type="component" value="Chromosome"/>
</dbReference>
<dbReference type="EMBL" id="CP003470">
    <property type="protein sequence ID" value="AGG87748.1"/>
    <property type="molecule type" value="Genomic_DNA"/>
</dbReference>
<keyword evidence="1" id="KW-0175">Coiled coil</keyword>
<name>M4NE25_9GAMM</name>
<reference evidence="2 3" key="1">
    <citation type="submission" date="2012-04" db="EMBL/GenBank/DDBJ databases">
        <title>Complete genome of Rhodanobacter sp. 2APBS1.</title>
        <authorList>
            <consortium name="US DOE Joint Genome Institute"/>
            <person name="Huntemann M."/>
            <person name="Wei C.-L."/>
            <person name="Han J."/>
            <person name="Detter J.C."/>
            <person name="Han C."/>
            <person name="Tapia R."/>
            <person name="Munk A.C.C."/>
            <person name="Chen A."/>
            <person name="Krypides N."/>
            <person name="Mavromatis K."/>
            <person name="Markowitz V."/>
            <person name="Szeto E."/>
            <person name="Ivanova N."/>
            <person name="Mikhailova N."/>
            <person name="Ovchinnikova G."/>
            <person name="Pagani I."/>
            <person name="Pati A."/>
            <person name="Goodwin L."/>
            <person name="Peters L."/>
            <person name="Pitluck S."/>
            <person name="Woyke T."/>
            <person name="Prakash O."/>
            <person name="Elkins J."/>
            <person name="Brown S."/>
            <person name="Palumbo A."/>
            <person name="Hemme C."/>
            <person name="Zhou J."/>
            <person name="Watson D."/>
            <person name="Jardine P."/>
            <person name="Kostka J."/>
            <person name="Green S."/>
        </authorList>
    </citation>
    <scope>NUCLEOTIDE SEQUENCE [LARGE SCALE GENOMIC DNA]</scope>
    <source>
        <strain evidence="2 3">2APBS1</strain>
    </source>
</reference>
<evidence type="ECO:0000256" key="1">
    <source>
        <dbReference type="SAM" id="Coils"/>
    </source>
</evidence>
<proteinExistence type="predicted"/>
<evidence type="ECO:0000313" key="3">
    <source>
        <dbReference type="Proteomes" id="UP000011859"/>
    </source>
</evidence>
<accession>M4NE25</accession>
<organism evidence="2 3">
    <name type="scientific">Rhodanobacter denitrificans</name>
    <dbReference type="NCBI Taxonomy" id="666685"/>
    <lineage>
        <taxon>Bacteria</taxon>
        <taxon>Pseudomonadati</taxon>
        <taxon>Pseudomonadota</taxon>
        <taxon>Gammaproteobacteria</taxon>
        <taxon>Lysobacterales</taxon>
        <taxon>Rhodanobacteraceae</taxon>
        <taxon>Rhodanobacter</taxon>
    </lineage>
</organism>
<gene>
    <name evidence="2" type="ORF">R2APBS1_0579</name>
</gene>
<evidence type="ECO:0000313" key="2">
    <source>
        <dbReference type="EMBL" id="AGG87748.1"/>
    </source>
</evidence>
<feature type="coiled-coil region" evidence="1">
    <location>
        <begin position="25"/>
        <end position="52"/>
    </location>
</feature>
<protein>
    <submittedName>
        <fullName evidence="2">Uncharacterized protein</fullName>
    </submittedName>
</protein>
<dbReference type="KEGG" id="rhd:R2APBS1_0579"/>
<sequence>MNTTNLDDISLEQALIDFEVANTRVIDLTARLTALSKELLQAKTELATIKLRGSVPVDSAAYRAINVGDMGELAHLREVVRQLRASRVVRVALLFSSKLRKVLG</sequence>
<dbReference type="AlphaFoldDB" id="M4NE25"/>
<dbReference type="HOGENOM" id="CLU_183879_0_0_6"/>
<keyword evidence="3" id="KW-1185">Reference proteome</keyword>